<sequence length="524" mass="59185">MRKNRIRILSMVVFSLCLPFSLFAQIDKDMKEFDDFVKQQHKEFDDFVSEQNKEFAEFLKETWKEYDLQKPVVRPQRPEPVKPVSFDRKKPATKPQEVKVGEVTRLPIPTVTPSATFSPSKGKTPVSVIPGGKDVAVEPEKDSAVLPEIKPEVKPEETVPAKRSLSGVEFSFYSKDCVVNASLKNRLTLKGIAEKDISAGWETLSRSNYQPLIDDCLAFKKDNALNDYGYLLLTRKVATELCGSTHSDEIALMQMFLLSQSGYRVKVARMDNRLTLFYASGNMIYATCFITLNGVNYYRFDTTPNKTNSIYTYNRDFANAKNPVNMNITTPQPFSGTYVEKTLQAKAYPSVKVCSKVNSGLISFYKDYPQCDFSVYVGAPVSQEVQQTVLPSLQAAIQGKKQSEAANILINFVQTAFDYKTDGDQFGYEKPFFVDELFYYPYSDCEDRAVLYSYLVRTLMGLDVVLLEYPNHMATAVCFDENIDGDYITVSGKKYIICDPTYIGASIGLAMSQFKNVAAKVLKY</sequence>
<dbReference type="Proteomes" id="UP000266492">
    <property type="component" value="Unassembled WGS sequence"/>
</dbReference>
<feature type="region of interest" description="Disordered" evidence="1">
    <location>
        <begin position="111"/>
        <end position="134"/>
    </location>
</feature>
<comment type="caution">
    <text evidence="3">The sequence shown here is derived from an EMBL/GenBank/DDBJ whole genome shotgun (WGS) entry which is preliminary data.</text>
</comment>
<dbReference type="EMBL" id="QRVZ01000002">
    <property type="protein sequence ID" value="RGS87458.1"/>
    <property type="molecule type" value="Genomic_DNA"/>
</dbReference>
<proteinExistence type="predicted"/>
<reference evidence="3 4" key="1">
    <citation type="submission" date="2018-08" db="EMBL/GenBank/DDBJ databases">
        <title>A genome reference for cultivated species of the human gut microbiota.</title>
        <authorList>
            <person name="Zou Y."/>
            <person name="Xue W."/>
            <person name="Luo G."/>
        </authorList>
    </citation>
    <scope>NUCLEOTIDE SEQUENCE [LARGE SCALE GENOMIC DNA]</scope>
    <source>
        <strain evidence="3 4">AF20-9LB</strain>
    </source>
</reference>
<accession>A0A395W0N0</accession>
<feature type="chain" id="PRO_5017417421" description="Transglutaminase-like domain-containing protein" evidence="2">
    <location>
        <begin position="25"/>
        <end position="524"/>
    </location>
</feature>
<name>A0A395W0N0_BACOV</name>
<evidence type="ECO:0000313" key="4">
    <source>
        <dbReference type="Proteomes" id="UP000266492"/>
    </source>
</evidence>
<feature type="compositionally biased region" description="Polar residues" evidence="1">
    <location>
        <begin position="111"/>
        <end position="121"/>
    </location>
</feature>
<feature type="region of interest" description="Disordered" evidence="1">
    <location>
        <begin position="77"/>
        <end position="97"/>
    </location>
</feature>
<protein>
    <recommendedName>
        <fullName evidence="5">Transglutaminase-like domain-containing protein</fullName>
    </recommendedName>
</protein>
<keyword evidence="2" id="KW-0732">Signal</keyword>
<evidence type="ECO:0000256" key="2">
    <source>
        <dbReference type="SAM" id="SignalP"/>
    </source>
</evidence>
<feature type="signal peptide" evidence="2">
    <location>
        <begin position="1"/>
        <end position="24"/>
    </location>
</feature>
<organism evidence="3 4">
    <name type="scientific">Bacteroides ovatus</name>
    <dbReference type="NCBI Taxonomy" id="28116"/>
    <lineage>
        <taxon>Bacteria</taxon>
        <taxon>Pseudomonadati</taxon>
        <taxon>Bacteroidota</taxon>
        <taxon>Bacteroidia</taxon>
        <taxon>Bacteroidales</taxon>
        <taxon>Bacteroidaceae</taxon>
        <taxon>Bacteroides</taxon>
    </lineage>
</organism>
<dbReference type="AlphaFoldDB" id="A0A395W0N0"/>
<gene>
    <name evidence="3" type="ORF">DWX70_03100</name>
</gene>
<evidence type="ECO:0000256" key="1">
    <source>
        <dbReference type="SAM" id="MobiDB-lite"/>
    </source>
</evidence>
<evidence type="ECO:0008006" key="5">
    <source>
        <dbReference type="Google" id="ProtNLM"/>
    </source>
</evidence>
<dbReference type="RefSeq" id="WP_118418266.1">
    <property type="nucleotide sequence ID" value="NZ_JAQDLI010000002.1"/>
</dbReference>
<evidence type="ECO:0000313" key="3">
    <source>
        <dbReference type="EMBL" id="RGS87458.1"/>
    </source>
</evidence>